<evidence type="ECO:0000313" key="1">
    <source>
        <dbReference type="EMBL" id="PAP95244.1"/>
    </source>
</evidence>
<gene>
    <name evidence="1" type="ORF">CIT31_14380</name>
</gene>
<reference evidence="1 2" key="1">
    <citation type="submission" date="2017-08" db="EMBL/GenBank/DDBJ databases">
        <title>Mesorhizobium wenxinae sp. nov., a novel rhizobial species isolated from root nodules of chickpea (Cicer arietinum L.).</title>
        <authorList>
            <person name="Zhang J."/>
        </authorList>
    </citation>
    <scope>NUCLEOTIDE SEQUENCE [LARGE SCALE GENOMIC DNA]</scope>
    <source>
        <strain evidence="2">WYCCWR 10019</strain>
    </source>
</reference>
<accession>A0A271KII2</accession>
<keyword evidence="2" id="KW-1185">Reference proteome</keyword>
<evidence type="ECO:0000313" key="2">
    <source>
        <dbReference type="Proteomes" id="UP000215931"/>
    </source>
</evidence>
<protein>
    <submittedName>
        <fullName evidence="1">Uncharacterized protein</fullName>
    </submittedName>
</protein>
<name>A0A271KII2_9HYPH</name>
<dbReference type="Proteomes" id="UP000215931">
    <property type="component" value="Unassembled WGS sequence"/>
</dbReference>
<organism evidence="1 2">
    <name type="scientific">Mesorhizobium wenxiniae</name>
    <dbReference type="NCBI Taxonomy" id="2014805"/>
    <lineage>
        <taxon>Bacteria</taxon>
        <taxon>Pseudomonadati</taxon>
        <taxon>Pseudomonadota</taxon>
        <taxon>Alphaproteobacteria</taxon>
        <taxon>Hyphomicrobiales</taxon>
        <taxon>Phyllobacteriaceae</taxon>
        <taxon>Mesorhizobium</taxon>
    </lineage>
</organism>
<comment type="caution">
    <text evidence="1">The sequence shown here is derived from an EMBL/GenBank/DDBJ whole genome shotgun (WGS) entry which is preliminary data.</text>
</comment>
<dbReference type="EMBL" id="NPKH01000020">
    <property type="protein sequence ID" value="PAP95244.1"/>
    <property type="molecule type" value="Genomic_DNA"/>
</dbReference>
<sequence length="159" mass="17589">MGQDVWHRNCTYLRVFFTAHGLRSHDVLDASMMTTTVAEENRTRQLFDQQAWNALNGLPKQVSDGLHALLDNISLKPSPKIAWTGEATYQSRLSLKAKSLHAFMCMEVAAAAAAEAALGRCENCENRILTGPATGRRSSSKYCSDRCRVAAMRKRQAAS</sequence>
<proteinExistence type="predicted"/>
<dbReference type="AlphaFoldDB" id="A0A271KII2"/>